<dbReference type="Proteomes" id="UP000466619">
    <property type="component" value="Unassembled WGS sequence"/>
</dbReference>
<evidence type="ECO:0000313" key="2">
    <source>
        <dbReference type="Proteomes" id="UP000466619"/>
    </source>
</evidence>
<dbReference type="EMBL" id="WSFC01000040">
    <property type="protein sequence ID" value="NDL04762.1"/>
    <property type="molecule type" value="Genomic_DNA"/>
</dbReference>
<proteinExistence type="predicted"/>
<dbReference type="InterPro" id="IPR004386">
    <property type="entry name" value="Toxin_YafQ-like"/>
</dbReference>
<dbReference type="SUPFAM" id="SSF143011">
    <property type="entry name" value="RelE-like"/>
    <property type="match status" value="1"/>
</dbReference>
<gene>
    <name evidence="1" type="ORF">GPY48_16580</name>
</gene>
<dbReference type="RefSeq" id="WP_146747475.1">
    <property type="nucleotide sequence ID" value="NZ_CAWNYH010000045.1"/>
</dbReference>
<dbReference type="InterPro" id="IPR035093">
    <property type="entry name" value="RelE/ParE_toxin_dom_sf"/>
</dbReference>
<evidence type="ECO:0000313" key="1">
    <source>
        <dbReference type="EMBL" id="NDL04762.1"/>
    </source>
</evidence>
<organism evidence="1 2">
    <name type="scientific">Photorhabdus bodei</name>
    <dbReference type="NCBI Taxonomy" id="2029681"/>
    <lineage>
        <taxon>Bacteria</taxon>
        <taxon>Pseudomonadati</taxon>
        <taxon>Pseudomonadota</taxon>
        <taxon>Gammaproteobacteria</taxon>
        <taxon>Enterobacterales</taxon>
        <taxon>Morganellaceae</taxon>
        <taxon>Photorhabdus</taxon>
    </lineage>
</organism>
<dbReference type="Pfam" id="PF15738">
    <property type="entry name" value="YafQ_toxin"/>
    <property type="match status" value="1"/>
</dbReference>
<sequence length="108" mass="12670">MLIFVYQSRFKRDAKKYVNNKKAQEIIMKTLALLQTGQPLPPKYKEHRLSGNYTLWISRCIATARERIPGSIDNYVTGVSECSQQRGNLKDDGYILVIWNVMEHRIYF</sequence>
<keyword evidence="2" id="KW-1185">Reference proteome</keyword>
<name>A0ABX0ASP1_9GAMM</name>
<accession>A0ABX0ASP1</accession>
<dbReference type="Gene3D" id="3.30.2310.20">
    <property type="entry name" value="RelE-like"/>
    <property type="match status" value="1"/>
</dbReference>
<protein>
    <recommendedName>
        <fullName evidence="3">Toxin YoeB</fullName>
    </recommendedName>
</protein>
<evidence type="ECO:0008006" key="3">
    <source>
        <dbReference type="Google" id="ProtNLM"/>
    </source>
</evidence>
<reference evidence="1 2" key="1">
    <citation type="submission" date="2019-12" db="EMBL/GenBank/DDBJ databases">
        <title>Engineering Photorhabdus to improve their lethality against agricultural pests.</title>
        <authorList>
            <person name="Machado R.A.R."/>
        </authorList>
    </citation>
    <scope>NUCLEOTIDE SEQUENCE [LARGE SCALE GENOMIC DNA]</scope>
    <source>
        <strain evidence="1 2">M-CN4</strain>
    </source>
</reference>
<comment type="caution">
    <text evidence="1">The sequence shown here is derived from an EMBL/GenBank/DDBJ whole genome shotgun (WGS) entry which is preliminary data.</text>
</comment>
<dbReference type="GeneID" id="88807826"/>